<dbReference type="Proteomes" id="UP000077002">
    <property type="component" value="Unassembled WGS sequence"/>
</dbReference>
<dbReference type="EMBL" id="LVKK01000185">
    <property type="protein sequence ID" value="OAG34041.1"/>
    <property type="molecule type" value="Genomic_DNA"/>
</dbReference>
<reference evidence="1 2" key="1">
    <citation type="submission" date="2016-03" db="EMBL/GenBank/DDBJ databases">
        <title>Draft genome sequence of the Fonsecaea monophora CBS 269.37.</title>
        <authorList>
            <person name="Bombassaro A."/>
            <person name="Vinicius W.A."/>
            <person name="De Hoog S."/>
            <person name="Sun J."/>
            <person name="Souza E.M."/>
            <person name="Raittz R.T."/>
            <person name="Costa F."/>
            <person name="Leao A.C."/>
            <person name="Tadra-Sfeir M.Z."/>
            <person name="Baura V."/>
            <person name="Balsanelli E."/>
            <person name="Pedrosa F.O."/>
            <person name="Moreno L.F."/>
            <person name="Steffens M.B."/>
            <person name="Xi L."/>
            <person name="Bocca A.L."/>
            <person name="Felipe M.S."/>
            <person name="Teixeira M."/>
            <person name="Telles Filho F.Q."/>
            <person name="Azevedo C.M."/>
            <person name="Gomes R."/>
            <person name="Vicente V.A."/>
        </authorList>
    </citation>
    <scope>NUCLEOTIDE SEQUENCE [LARGE SCALE GENOMIC DNA]</scope>
    <source>
        <strain evidence="1 2">CBS 269.37</strain>
    </source>
</reference>
<dbReference type="AlphaFoldDB" id="A0A177ERF5"/>
<sequence length="112" mass="12801">MVEVELRMNRYISEIMYMTMSEGMFGDLFRIEIQDISCSWLPDGVSSKTAKLRTKSNREMTAKIAICVQEAVPGIRLAGLYEYTVVGEIMRLEYITTMTELNVSTRIDDIST</sequence>
<organism evidence="1 2">
    <name type="scientific">Fonsecaea monophora</name>
    <dbReference type="NCBI Taxonomy" id="254056"/>
    <lineage>
        <taxon>Eukaryota</taxon>
        <taxon>Fungi</taxon>
        <taxon>Dikarya</taxon>
        <taxon>Ascomycota</taxon>
        <taxon>Pezizomycotina</taxon>
        <taxon>Eurotiomycetes</taxon>
        <taxon>Chaetothyriomycetidae</taxon>
        <taxon>Chaetothyriales</taxon>
        <taxon>Herpotrichiellaceae</taxon>
        <taxon>Fonsecaea</taxon>
    </lineage>
</organism>
<gene>
    <name evidence="1" type="ORF">AYO21_11809</name>
</gene>
<name>A0A177ERF5_9EURO</name>
<dbReference type="OrthoDB" id="4779100at2759"/>
<evidence type="ECO:0000313" key="1">
    <source>
        <dbReference type="EMBL" id="OAG34041.1"/>
    </source>
</evidence>
<evidence type="ECO:0000313" key="2">
    <source>
        <dbReference type="Proteomes" id="UP000077002"/>
    </source>
</evidence>
<dbReference type="RefSeq" id="XP_022505993.1">
    <property type="nucleotide sequence ID" value="XM_022661692.1"/>
</dbReference>
<accession>A0A177ERF5</accession>
<protein>
    <submittedName>
        <fullName evidence="1">Uncharacterized protein</fullName>
    </submittedName>
</protein>
<keyword evidence="2" id="KW-1185">Reference proteome</keyword>
<dbReference type="GeneID" id="34606896"/>
<comment type="caution">
    <text evidence="1">The sequence shown here is derived from an EMBL/GenBank/DDBJ whole genome shotgun (WGS) entry which is preliminary data.</text>
</comment>
<proteinExistence type="predicted"/>